<dbReference type="PANTHER" id="PTHR46211">
    <property type="entry name" value="GLYCEROPHOSPHORYL DIESTER PHOSPHODIESTERASE"/>
    <property type="match status" value="1"/>
</dbReference>
<feature type="domain" description="GP-PDE" evidence="2">
    <location>
        <begin position="2"/>
        <end position="226"/>
    </location>
</feature>
<dbReference type="EMBL" id="JAQFWQ010000094">
    <property type="protein sequence ID" value="MDA2813869.1"/>
    <property type="molecule type" value="Genomic_DNA"/>
</dbReference>
<dbReference type="InterPro" id="IPR030395">
    <property type="entry name" value="GP_PDE_dom"/>
</dbReference>
<accession>A0ABT4UA76</accession>
<dbReference type="InterPro" id="IPR017946">
    <property type="entry name" value="PLC-like_Pdiesterase_TIM-brl"/>
</dbReference>
<dbReference type="SUPFAM" id="SSF51695">
    <property type="entry name" value="PLC-like phosphodiesterases"/>
    <property type="match status" value="1"/>
</dbReference>
<evidence type="ECO:0000256" key="1">
    <source>
        <dbReference type="SAM" id="MobiDB-lite"/>
    </source>
</evidence>
<dbReference type="CDD" id="cd08556">
    <property type="entry name" value="GDPD"/>
    <property type="match status" value="1"/>
</dbReference>
<gene>
    <name evidence="3" type="ORF">O4J56_24705</name>
</gene>
<dbReference type="Gene3D" id="3.20.20.190">
    <property type="entry name" value="Phosphatidylinositol (PI) phosphodiesterase"/>
    <property type="match status" value="1"/>
</dbReference>
<feature type="region of interest" description="Disordered" evidence="1">
    <location>
        <begin position="228"/>
        <end position="269"/>
    </location>
</feature>
<name>A0ABT4UA76_9ACTN</name>
<proteinExistence type="predicted"/>
<comment type="caution">
    <text evidence="3">The sequence shown here is derived from an EMBL/GenBank/DDBJ whole genome shotgun (WGS) entry which is preliminary data.</text>
</comment>
<feature type="compositionally biased region" description="Low complexity" evidence="1">
    <location>
        <begin position="236"/>
        <end position="260"/>
    </location>
</feature>
<organism evidence="3 4">
    <name type="scientific">Nocardiopsis endophytica</name>
    <dbReference type="NCBI Taxonomy" id="3018445"/>
    <lineage>
        <taxon>Bacteria</taxon>
        <taxon>Bacillati</taxon>
        <taxon>Actinomycetota</taxon>
        <taxon>Actinomycetes</taxon>
        <taxon>Streptosporangiales</taxon>
        <taxon>Nocardiopsidaceae</taxon>
        <taxon>Nocardiopsis</taxon>
    </lineage>
</organism>
<dbReference type="RefSeq" id="WP_270689068.1">
    <property type="nucleotide sequence ID" value="NZ_JAQFWQ010000094.1"/>
</dbReference>
<evidence type="ECO:0000313" key="3">
    <source>
        <dbReference type="EMBL" id="MDA2813869.1"/>
    </source>
</evidence>
<keyword evidence="4" id="KW-1185">Reference proteome</keyword>
<evidence type="ECO:0000313" key="4">
    <source>
        <dbReference type="Proteomes" id="UP001527866"/>
    </source>
</evidence>
<protein>
    <submittedName>
        <fullName evidence="3">Glycerophosphodiester phosphodiesterase</fullName>
    </submittedName>
</protein>
<dbReference type="Pfam" id="PF03009">
    <property type="entry name" value="GDPD"/>
    <property type="match status" value="1"/>
</dbReference>
<dbReference type="Proteomes" id="UP001527866">
    <property type="component" value="Unassembled WGS sequence"/>
</dbReference>
<dbReference type="PANTHER" id="PTHR46211:SF1">
    <property type="entry name" value="GLYCEROPHOSPHODIESTER PHOSPHODIESTERASE, CYTOPLASMIC"/>
    <property type="match status" value="1"/>
</dbReference>
<dbReference type="PROSITE" id="PS51704">
    <property type="entry name" value="GP_PDE"/>
    <property type="match status" value="1"/>
</dbReference>
<evidence type="ECO:0000259" key="2">
    <source>
        <dbReference type="PROSITE" id="PS51704"/>
    </source>
</evidence>
<sequence>MTLAIALRGDTSRHRENTIPALRSAIDQGADALALDLALTADGHAVLLREEAAREVWGLERPPGELSLAEIAAVTSDGGHRVPTLMEVVAEARHPRPATLLLRVASAEAALAAEAVAADHSYTDRVWYTGAAEALHAVAARRPGAATVVTWDREGLPPADLWRGLRPHYVDLRADLVTRELVAEAHRRGHGVGAWTVNDFPEMARLIGMGVDAVTTERVEELAPLTADAVQPPEPVTASAGAPAGAVAPAATGAAAGPDGARPRGRHSA</sequence>
<reference evidence="3 4" key="1">
    <citation type="submission" date="2023-01" db="EMBL/GenBank/DDBJ databases">
        <title>Draft genome sequence of Nocardiopsis sp. RSe5-2 isolated from halophytes.</title>
        <authorList>
            <person name="Duangmal K."/>
            <person name="Chantavorakit T."/>
        </authorList>
    </citation>
    <scope>NUCLEOTIDE SEQUENCE [LARGE SCALE GENOMIC DNA]</scope>
    <source>
        <strain evidence="3 4">RSe5-2</strain>
    </source>
</reference>